<dbReference type="Pfam" id="PF25963">
    <property type="entry name" value="Beta-barrel_AAEA"/>
    <property type="match status" value="1"/>
</dbReference>
<evidence type="ECO:0000256" key="1">
    <source>
        <dbReference type="ARBA" id="ARBA00009477"/>
    </source>
</evidence>
<feature type="domain" description="Multidrug resistance protein MdtA-like barrel-sandwich hybrid" evidence="2">
    <location>
        <begin position="13"/>
        <end position="58"/>
    </location>
</feature>
<dbReference type="AlphaFoldDB" id="A0A379UPA2"/>
<evidence type="ECO:0000259" key="2">
    <source>
        <dbReference type="Pfam" id="PF25917"/>
    </source>
</evidence>
<accession>A0A379UPA2</accession>
<dbReference type="InterPro" id="IPR058625">
    <property type="entry name" value="MdtA-like_BSH"/>
</dbReference>
<gene>
    <name evidence="4" type="primary">ydhJ_1</name>
    <name evidence="4" type="ORF">NCTC5798_01201</name>
</gene>
<dbReference type="InterPro" id="IPR050393">
    <property type="entry name" value="MFP_Efflux_Pump"/>
</dbReference>
<reference evidence="4 5" key="1">
    <citation type="submission" date="2018-06" db="EMBL/GenBank/DDBJ databases">
        <authorList>
            <consortium name="Pathogen Informatics"/>
            <person name="Doyle S."/>
        </authorList>
    </citation>
    <scope>NUCLEOTIDE SEQUENCE [LARGE SCALE GENOMIC DNA]</scope>
    <source>
        <strain evidence="4 5">NCTC5798</strain>
    </source>
</reference>
<dbReference type="Gene3D" id="2.40.30.170">
    <property type="match status" value="1"/>
</dbReference>
<evidence type="ECO:0000313" key="5">
    <source>
        <dbReference type="Proteomes" id="UP000255534"/>
    </source>
</evidence>
<evidence type="ECO:0000259" key="3">
    <source>
        <dbReference type="Pfam" id="PF25963"/>
    </source>
</evidence>
<dbReference type="SUPFAM" id="SSF111369">
    <property type="entry name" value="HlyD-like secretion proteins"/>
    <property type="match status" value="1"/>
</dbReference>
<proteinExistence type="inferred from homology"/>
<protein>
    <submittedName>
        <fullName evidence="4">Multidrug resistance efflux pump</fullName>
    </submittedName>
</protein>
<dbReference type="EMBL" id="UGXK01000001">
    <property type="protein sequence ID" value="SUG70099.1"/>
    <property type="molecule type" value="Genomic_DNA"/>
</dbReference>
<feature type="domain" description="p-hydroxybenzoic acid efflux pump subunit AaeA-like beta-barrel" evidence="3">
    <location>
        <begin position="61"/>
        <end position="138"/>
    </location>
</feature>
<dbReference type="PANTHER" id="PTHR30367">
    <property type="entry name" value="P-HYDROXYBENZOIC ACID EFFLUX PUMP SUBUNIT AAEA-RELATED"/>
    <property type="match status" value="1"/>
</dbReference>
<comment type="similarity">
    <text evidence="1">Belongs to the membrane fusion protein (MFP) (TC 8.A.1) family.</text>
</comment>
<evidence type="ECO:0000313" key="4">
    <source>
        <dbReference type="EMBL" id="SUG70099.1"/>
    </source>
</evidence>
<dbReference type="PANTHER" id="PTHR30367:SF13">
    <property type="entry name" value="MULTIDRUG RESISTANCE EFFLUX PUMP"/>
    <property type="match status" value="1"/>
</dbReference>
<sequence>MLKRCRASVDVALATLKQAQWQLSQTEVKAPVSGWVTNLSTRTGDYASTGKPLFALVDSHSFYVMGYFEETKLRHIREGEPALITLYSGNVKLQGHVGSIGPRYLRPKRGKRLRFSARYQTQRTVGTSGARVPVRIDLTLCRRISRSSPALPAA</sequence>
<name>A0A379UPA2_SALET</name>
<organism evidence="4 5">
    <name type="scientific">Salmonella enterica I</name>
    <dbReference type="NCBI Taxonomy" id="59201"/>
    <lineage>
        <taxon>Bacteria</taxon>
        <taxon>Pseudomonadati</taxon>
        <taxon>Pseudomonadota</taxon>
        <taxon>Gammaproteobacteria</taxon>
        <taxon>Enterobacterales</taxon>
        <taxon>Enterobacteriaceae</taxon>
        <taxon>Salmonella</taxon>
    </lineage>
</organism>
<dbReference type="Pfam" id="PF25917">
    <property type="entry name" value="BSH_RND"/>
    <property type="match status" value="1"/>
</dbReference>
<dbReference type="InterPro" id="IPR058634">
    <property type="entry name" value="AaeA-lik-b-barrel"/>
</dbReference>
<dbReference type="Proteomes" id="UP000255534">
    <property type="component" value="Unassembled WGS sequence"/>
</dbReference>